<dbReference type="EMBL" id="LQPH01000015">
    <property type="protein sequence ID" value="ORW34880.1"/>
    <property type="molecule type" value="Genomic_DNA"/>
</dbReference>
<dbReference type="AlphaFoldDB" id="A0A1X2A1L8"/>
<organism evidence="6 7">
    <name type="scientific">Mycobacterium nebraskense</name>
    <dbReference type="NCBI Taxonomy" id="244292"/>
    <lineage>
        <taxon>Bacteria</taxon>
        <taxon>Bacillati</taxon>
        <taxon>Actinomycetota</taxon>
        <taxon>Actinomycetes</taxon>
        <taxon>Mycobacteriales</taxon>
        <taxon>Mycobacteriaceae</taxon>
        <taxon>Mycobacterium</taxon>
    </lineage>
</organism>
<proteinExistence type="inferred from homology"/>
<dbReference type="RefSeq" id="WP_085164189.1">
    <property type="nucleotide sequence ID" value="NZ_JACKSS010000128.1"/>
</dbReference>
<feature type="transmembrane region" description="Helical" evidence="3">
    <location>
        <begin position="231"/>
        <end position="250"/>
    </location>
</feature>
<dbReference type="STRING" id="244292.ABW17_26635"/>
<accession>A0A1X2A1L8</accession>
<evidence type="ECO:0000259" key="5">
    <source>
        <dbReference type="Pfam" id="PF18878"/>
    </source>
</evidence>
<feature type="compositionally biased region" description="Basic and acidic residues" evidence="2">
    <location>
        <begin position="478"/>
        <end position="496"/>
    </location>
</feature>
<evidence type="ECO:0008006" key="8">
    <source>
        <dbReference type="Google" id="ProtNLM"/>
    </source>
</evidence>
<comment type="similarity">
    <text evidence="1">Belongs to the mycobacterial PPE family.</text>
</comment>
<keyword evidence="7" id="KW-1185">Reference proteome</keyword>
<reference evidence="6 7" key="1">
    <citation type="submission" date="2016-01" db="EMBL/GenBank/DDBJ databases">
        <title>The new phylogeny of the genus Mycobacterium.</title>
        <authorList>
            <person name="Tarcisio F."/>
            <person name="Conor M."/>
            <person name="Antonella G."/>
            <person name="Elisabetta G."/>
            <person name="Giulia F.S."/>
            <person name="Sara T."/>
            <person name="Anna F."/>
            <person name="Clotilde B."/>
            <person name="Roberto B."/>
            <person name="Veronica D.S."/>
            <person name="Fabio R."/>
            <person name="Monica P."/>
            <person name="Olivier J."/>
            <person name="Enrico T."/>
            <person name="Nicola S."/>
        </authorList>
    </citation>
    <scope>NUCLEOTIDE SEQUENCE [LARGE SCALE GENOMIC DNA]</scope>
    <source>
        <strain evidence="6 7">DSM 44803</strain>
    </source>
</reference>
<sequence length="496" mass="49851">MTSPVAPLWMASPPEVHSTLLSAGPGPGPLLAAAGAWTSLSAEYATAAGELTGVLGAAQAGAWEGPTAEQYAAAHAPYLAWLQQASADSAGVAAQHEIAAAAYTAALTAMPTLGELAANHTVHGVLVATNFFGINTIPIAVNEADYARMWVQAATVMSAYQATSGAALASAPRSTPAPSIVRPGGEANNTTANAVQSSSNPISDFFQQLSQFLHDFFQNISKMLQDFSSNLPALLAANGPLLFFVAYQVFFNAVGWPTWGAILTAPFLIPLLLGIGLSSLLTAPAEIAPVAAGAAATPLVASTKPASLLPAVALAPTVATPAGAPATSVAAGSGAAPAPAPVPAPSTLAYLVAYGGDPETGVGPTVGGRGGVKAPAATIPAAGAAAAGRAEARARRRRRAAMRDYSDEYLDMDSDIGVPPDYGDEEPLAVAASGAGAGTLGFAGTARRENTFRAAGLTKLTDGEFGGGPRMPMTPGTWDHDANQDPARPTEPREGG</sequence>
<feature type="transmembrane region" description="Helical" evidence="3">
    <location>
        <begin position="256"/>
        <end position="277"/>
    </location>
</feature>
<keyword evidence="3" id="KW-1133">Transmembrane helix</keyword>
<dbReference type="SUPFAM" id="SSF140459">
    <property type="entry name" value="PE/PPE dimer-like"/>
    <property type="match status" value="1"/>
</dbReference>
<dbReference type="Proteomes" id="UP000193781">
    <property type="component" value="Unassembled WGS sequence"/>
</dbReference>
<dbReference type="PANTHER" id="PTHR46766:SF1">
    <property type="entry name" value="GLUTAMINE-RICH PROTEIN 2"/>
    <property type="match status" value="1"/>
</dbReference>
<feature type="domain" description="PPE" evidence="4">
    <location>
        <begin position="9"/>
        <end position="171"/>
    </location>
</feature>
<evidence type="ECO:0000256" key="3">
    <source>
        <dbReference type="SAM" id="Phobius"/>
    </source>
</evidence>
<evidence type="ECO:0000256" key="2">
    <source>
        <dbReference type="SAM" id="MobiDB-lite"/>
    </source>
</evidence>
<feature type="region of interest" description="Disordered" evidence="2">
    <location>
        <begin position="454"/>
        <end position="496"/>
    </location>
</feature>
<dbReference type="GO" id="GO:0052572">
    <property type="term" value="P:response to host immune response"/>
    <property type="evidence" value="ECO:0007669"/>
    <property type="project" value="TreeGrafter"/>
</dbReference>
<evidence type="ECO:0000313" key="7">
    <source>
        <dbReference type="Proteomes" id="UP000193781"/>
    </source>
</evidence>
<keyword evidence="3" id="KW-0812">Transmembrane</keyword>
<feature type="domain" description="PPE-PPW subfamily C-terminal" evidence="5">
    <location>
        <begin position="432"/>
        <end position="478"/>
    </location>
</feature>
<evidence type="ECO:0000256" key="1">
    <source>
        <dbReference type="ARBA" id="ARBA00010652"/>
    </source>
</evidence>
<name>A0A1X2A1L8_9MYCO</name>
<keyword evidence="3" id="KW-0472">Membrane</keyword>
<dbReference type="InterPro" id="IPR038332">
    <property type="entry name" value="PPE_sf"/>
</dbReference>
<dbReference type="PANTHER" id="PTHR46766">
    <property type="entry name" value="GLUTAMINE-RICH PROTEIN 2"/>
    <property type="match status" value="1"/>
</dbReference>
<protein>
    <recommendedName>
        <fullName evidence="8">PPE family protein</fullName>
    </recommendedName>
</protein>
<gene>
    <name evidence="6" type="ORF">AWC17_23220</name>
</gene>
<dbReference type="Pfam" id="PF18878">
    <property type="entry name" value="PPE-PPW"/>
    <property type="match status" value="1"/>
</dbReference>
<dbReference type="Gene3D" id="1.20.1260.20">
    <property type="entry name" value="PPE superfamily"/>
    <property type="match status" value="1"/>
</dbReference>
<dbReference type="InterPro" id="IPR000030">
    <property type="entry name" value="PPE_dom"/>
</dbReference>
<dbReference type="InterPro" id="IPR043641">
    <property type="entry name" value="PPE-PPW_C"/>
</dbReference>
<dbReference type="FunFam" id="1.20.1260.20:FF:000001">
    <property type="entry name" value="PPE family protein PPE41"/>
    <property type="match status" value="1"/>
</dbReference>
<evidence type="ECO:0000313" key="6">
    <source>
        <dbReference type="EMBL" id="ORW34880.1"/>
    </source>
</evidence>
<dbReference type="Pfam" id="PF00823">
    <property type="entry name" value="PPE"/>
    <property type="match status" value="1"/>
</dbReference>
<evidence type="ECO:0000259" key="4">
    <source>
        <dbReference type="Pfam" id="PF00823"/>
    </source>
</evidence>
<comment type="caution">
    <text evidence="6">The sequence shown here is derived from an EMBL/GenBank/DDBJ whole genome shotgun (WGS) entry which is preliminary data.</text>
</comment>